<proteinExistence type="predicted"/>
<keyword evidence="3" id="KW-1185">Reference proteome</keyword>
<dbReference type="InterPro" id="IPR011990">
    <property type="entry name" value="TPR-like_helical_dom_sf"/>
</dbReference>
<evidence type="ECO:0000313" key="2">
    <source>
        <dbReference type="EMBL" id="TGN74148.1"/>
    </source>
</evidence>
<gene>
    <name evidence="2" type="ORF">E5082_31410</name>
</gene>
<dbReference type="AlphaFoldDB" id="A0A4Z1CYJ6"/>
<accession>A0A4Z1CYJ6</accession>
<name>A0A4Z1CYJ6_STRGP</name>
<dbReference type="InterPro" id="IPR010982">
    <property type="entry name" value="Lambda_DNA-bd_dom_sf"/>
</dbReference>
<dbReference type="GeneID" id="91531243"/>
<organism evidence="2 3">
    <name type="scientific">Streptomyces griseoluteus</name>
    <dbReference type="NCBI Taxonomy" id="29306"/>
    <lineage>
        <taxon>Bacteria</taxon>
        <taxon>Bacillati</taxon>
        <taxon>Actinomycetota</taxon>
        <taxon>Actinomycetes</taxon>
        <taxon>Kitasatosporales</taxon>
        <taxon>Streptomycetaceae</taxon>
        <taxon>Streptomyces</taxon>
    </lineage>
</organism>
<dbReference type="SUPFAM" id="SSF48452">
    <property type="entry name" value="TPR-like"/>
    <property type="match status" value="1"/>
</dbReference>
<dbReference type="Proteomes" id="UP000298513">
    <property type="component" value="Unassembled WGS sequence"/>
</dbReference>
<reference evidence="2 3" key="1">
    <citation type="submission" date="2019-04" db="EMBL/GenBank/DDBJ databases">
        <title>Streptomyces sp. nov. Bv016 isolated from bark of Buahinia variegata.</title>
        <authorList>
            <person name="Kanchanasin P."/>
            <person name="Tanasupawat S."/>
            <person name="Yuki M."/>
            <person name="Kudo T."/>
        </authorList>
    </citation>
    <scope>NUCLEOTIDE SEQUENCE [LARGE SCALE GENOMIC DNA]</scope>
    <source>
        <strain evidence="2 3">JCM 4765</strain>
    </source>
</reference>
<dbReference type="EMBL" id="SRRU01000017">
    <property type="protein sequence ID" value="TGN74148.1"/>
    <property type="molecule type" value="Genomic_DNA"/>
</dbReference>
<evidence type="ECO:0000313" key="3">
    <source>
        <dbReference type="Proteomes" id="UP000298513"/>
    </source>
</evidence>
<dbReference type="PROSITE" id="PS50943">
    <property type="entry name" value="HTH_CROC1"/>
    <property type="match status" value="1"/>
</dbReference>
<dbReference type="Gene3D" id="1.10.260.40">
    <property type="entry name" value="lambda repressor-like DNA-binding domains"/>
    <property type="match status" value="1"/>
</dbReference>
<evidence type="ECO:0000259" key="1">
    <source>
        <dbReference type="PROSITE" id="PS50943"/>
    </source>
</evidence>
<dbReference type="Pfam" id="PF13560">
    <property type="entry name" value="HTH_31"/>
    <property type="match status" value="1"/>
</dbReference>
<protein>
    <submittedName>
        <fullName evidence="2">Transcriptional regulator</fullName>
    </submittedName>
</protein>
<dbReference type="InterPro" id="IPR001387">
    <property type="entry name" value="Cro/C1-type_HTH"/>
</dbReference>
<comment type="caution">
    <text evidence="2">The sequence shown here is derived from an EMBL/GenBank/DDBJ whole genome shotgun (WGS) entry which is preliminary data.</text>
</comment>
<feature type="domain" description="HTH cro/C1-type" evidence="1">
    <location>
        <begin position="15"/>
        <end position="75"/>
    </location>
</feature>
<dbReference type="RefSeq" id="WP_135794616.1">
    <property type="nucleotide sequence ID" value="NZ_BNBQ01000005.1"/>
</dbReference>
<dbReference type="SUPFAM" id="SSF47413">
    <property type="entry name" value="lambda repressor-like DNA-binding domains"/>
    <property type="match status" value="1"/>
</dbReference>
<dbReference type="GO" id="GO:0003677">
    <property type="term" value="F:DNA binding"/>
    <property type="evidence" value="ECO:0007669"/>
    <property type="project" value="InterPro"/>
</dbReference>
<sequence length="416" mass="44744">MSNTNERRREFGAYLARLRRHSGRSQAQLAAALCAASGTHSITRNEVSRWERGARVPDTWLPFLAVVFDVSLRELEQAAAYARGDTLATLPGAAATLADLLPDGDVLAPLAAPCGRRIGATTVEGLAARVHGLRLADDVLSGGDLIAPAFRELRAAVRLYRESEHSDDTDRGLLAQIGELGQIAGWIASDAGCGAEAERAYRLGISAARQAGDGVLVAQLASSLGYHLSNNGREREGLELTQAALAEAGPDAPAVTRALFLDRLAWAHTQAGEAQPALRALGEAHAAMDTADGPPAPSWAYWVSREELEIMDARVFTELRRPLRAVPLLQDVLGRYDATHAREVALYRSWLAVALADANEPEQAAEEARQVIDTSGDLSSERTAARARAVLHRLKEYEDVAEAREVLSDYGRLLLA</sequence>
<dbReference type="Gene3D" id="1.25.40.10">
    <property type="entry name" value="Tetratricopeptide repeat domain"/>
    <property type="match status" value="1"/>
</dbReference>